<dbReference type="AlphaFoldDB" id="A0A378QLR3"/>
<dbReference type="Proteomes" id="UP000254618">
    <property type="component" value="Unassembled WGS sequence"/>
</dbReference>
<evidence type="ECO:0000313" key="2">
    <source>
        <dbReference type="Proteomes" id="UP000254618"/>
    </source>
</evidence>
<proteinExistence type="predicted"/>
<organism evidence="1 2">
    <name type="scientific">Moraxella equi</name>
    <dbReference type="NCBI Taxonomy" id="60442"/>
    <lineage>
        <taxon>Bacteria</taxon>
        <taxon>Pseudomonadati</taxon>
        <taxon>Pseudomonadota</taxon>
        <taxon>Gammaproteobacteria</taxon>
        <taxon>Moraxellales</taxon>
        <taxon>Moraxellaceae</taxon>
        <taxon>Moraxella</taxon>
    </lineage>
</organism>
<sequence length="175" mass="20376">MGVYAIKDKFALHGITCDGRWGLLGGFGDIPTQMCHFHQIAIVRRYLTKSPKHKASQELLLLAKSLITSNQQCFGKALDEWHDKHKDYLDERTTNDEGKSWYTHKRLRSGYHSLKRNLPYLFVYLQNQTAHNLTPNTTNKLEGLFSHLKQSLRCHQGPTKQRKQKFIESFLQDYA</sequence>
<dbReference type="EMBL" id="UGQF01000001">
    <property type="protein sequence ID" value="STZ01827.1"/>
    <property type="molecule type" value="Genomic_DNA"/>
</dbReference>
<gene>
    <name evidence="1" type="ORF">NCTC11012_00045</name>
</gene>
<name>A0A378QLR3_9GAMM</name>
<accession>A0A378QLR3</accession>
<evidence type="ECO:0008006" key="3">
    <source>
        <dbReference type="Google" id="ProtNLM"/>
    </source>
</evidence>
<protein>
    <recommendedName>
        <fullName evidence="3">Transposase and inactivated derivatives</fullName>
    </recommendedName>
</protein>
<reference evidence="1 2" key="1">
    <citation type="submission" date="2018-06" db="EMBL/GenBank/DDBJ databases">
        <authorList>
            <consortium name="Pathogen Informatics"/>
            <person name="Doyle S."/>
        </authorList>
    </citation>
    <scope>NUCLEOTIDE SEQUENCE [LARGE SCALE GENOMIC DNA]</scope>
    <source>
        <strain evidence="1 2">NCTC11012</strain>
    </source>
</reference>
<evidence type="ECO:0000313" key="1">
    <source>
        <dbReference type="EMBL" id="STZ01827.1"/>
    </source>
</evidence>